<dbReference type="SUPFAM" id="SSF55383">
    <property type="entry name" value="Copper amine oxidase, domain N"/>
    <property type="match status" value="2"/>
</dbReference>
<evidence type="ECO:0000313" key="2">
    <source>
        <dbReference type="EMBL" id="MDF9408836.1"/>
    </source>
</evidence>
<dbReference type="Pfam" id="PF07833">
    <property type="entry name" value="Cu_amine_oxidN1"/>
    <property type="match status" value="1"/>
</dbReference>
<dbReference type="InterPro" id="IPR019198">
    <property type="entry name" value="Beta_propeller_containing"/>
</dbReference>
<dbReference type="Pfam" id="PF09826">
    <property type="entry name" value="Beta_propel"/>
    <property type="match status" value="1"/>
</dbReference>
<accession>A0A9X4H338</accession>
<dbReference type="Gene3D" id="3.30.457.10">
    <property type="entry name" value="Copper amine oxidase-like, N-terminal domain"/>
    <property type="match status" value="2"/>
</dbReference>
<protein>
    <submittedName>
        <fullName evidence="2">Beta-propeller domain-containing protein</fullName>
    </submittedName>
</protein>
<evidence type="ECO:0000313" key="3">
    <source>
        <dbReference type="Proteomes" id="UP001154312"/>
    </source>
</evidence>
<name>A0A9X4H338_9FIRM</name>
<dbReference type="RefSeq" id="WP_277444243.1">
    <property type="nucleotide sequence ID" value="NZ_JAKOAV010000019.1"/>
</dbReference>
<dbReference type="InterPro" id="IPR036582">
    <property type="entry name" value="Mao_N_sf"/>
</dbReference>
<dbReference type="InterPro" id="IPR012854">
    <property type="entry name" value="Cu_amine_oxidase-like_N"/>
</dbReference>
<gene>
    <name evidence="2" type="ORF">L7E55_10795</name>
</gene>
<proteinExistence type="predicted"/>
<organism evidence="2 3">
    <name type="scientific">Pelotomaculum isophthalicicum JI</name>
    <dbReference type="NCBI Taxonomy" id="947010"/>
    <lineage>
        <taxon>Bacteria</taxon>
        <taxon>Bacillati</taxon>
        <taxon>Bacillota</taxon>
        <taxon>Clostridia</taxon>
        <taxon>Eubacteriales</taxon>
        <taxon>Desulfotomaculaceae</taxon>
        <taxon>Pelotomaculum</taxon>
    </lineage>
</organism>
<dbReference type="AlphaFoldDB" id="A0A9X4H338"/>
<evidence type="ECO:0000259" key="1">
    <source>
        <dbReference type="Pfam" id="PF07833"/>
    </source>
</evidence>
<feature type="domain" description="Copper amine oxidase-like N-terminal" evidence="1">
    <location>
        <begin position="45"/>
        <end position="153"/>
    </location>
</feature>
<keyword evidence="3" id="KW-1185">Reference proteome</keyword>
<reference evidence="2" key="1">
    <citation type="submission" date="2022-02" db="EMBL/GenBank/DDBJ databases">
        <authorList>
            <person name="Leng L."/>
        </authorList>
    </citation>
    <scope>NUCLEOTIDE SEQUENCE</scope>
    <source>
        <strain evidence="2">JI</strain>
    </source>
</reference>
<dbReference type="EMBL" id="JAKOAV010000019">
    <property type="protein sequence ID" value="MDF9408836.1"/>
    <property type="molecule type" value="Genomic_DNA"/>
</dbReference>
<comment type="caution">
    <text evidence="2">The sequence shown here is derived from an EMBL/GenBank/DDBJ whole genome shotgun (WGS) entry which is preliminary data.</text>
</comment>
<sequence length="800" mass="89027">MKKFVFLIVALALAVIFIPWLQPKGSAMDQHQATFLVNQKTYINDGQTIATDVSPFVRDGRVYVPVRYLGRALGISNDNITWDGMSQTVTFDTDAAAIRLTVGSNLLYVGEQERSMDVAPLVVSDRVFIPARWLAEALKYEVEWDEATQAVLIGPPGNLPGPPPEAADLPVVGTYDNLKSLLANLQTQASNDRRVMVGAPAGTGAMKQESAKSAVTNNQSVAANDADYSKTNVQVEGVDEADIVKTDGSYIYLVKGQRVIIALAYPAGDMKIISTLDFTDKNFAPNEMYVDDKYLIVIGQTYRYRENPPGIMPMNETSKKISSLIYPPPYQRDTVKAIIYDIGDKSAVKQVRELELDGRYVSSRKIGEAFYLLANRSIYYYSQKEIEDPKPFYRDTAAGDAYVDIDYSCIKCFPGFMEPNYLIVAGINLDRPDEKADVNTYLGSGENIYASMKNLYVAVTSYQYRILEDSKTGLLPEPGYVDSNKTKVYKFALNDGKLSYTAGGEVPGTILNQFSMDEYNDYFRIATTSGDIWRTGEYTSKNNVYVLDSGLNVSGKLEDIAPGERIYSVRFVGDRGYMVTFKTVDPFFVIDLKEPGRPQILGALKIPGYSDYLHPYDENHIIGFGKDTIELGQKGGNNGGTNSMAYYTGMKMAIFDVTDVSNPVEMYKEKIGDRGTDSELLRNHKALLFSKDKNLLAFPVSLMEVKGSEVQDSGFPAYGQFVYQGAYVYNIDLASGFTLKGRISHLSDEDYKKAGNYWYDSDKNVDRIIYINDVLYTLSGKYIKANSLNDLAEIGTLEIK</sequence>
<dbReference type="Proteomes" id="UP001154312">
    <property type="component" value="Unassembled WGS sequence"/>
</dbReference>